<proteinExistence type="predicted"/>
<gene>
    <name evidence="2" type="ORF">DPMN_168746</name>
</gene>
<reference evidence="2" key="1">
    <citation type="journal article" date="2019" name="bioRxiv">
        <title>The Genome of the Zebra Mussel, Dreissena polymorpha: A Resource for Invasive Species Research.</title>
        <authorList>
            <person name="McCartney M.A."/>
            <person name="Auch B."/>
            <person name="Kono T."/>
            <person name="Mallez S."/>
            <person name="Zhang Y."/>
            <person name="Obille A."/>
            <person name="Becker A."/>
            <person name="Abrahante J.E."/>
            <person name="Garbe J."/>
            <person name="Badalamenti J.P."/>
            <person name="Herman A."/>
            <person name="Mangelson H."/>
            <person name="Liachko I."/>
            <person name="Sullivan S."/>
            <person name="Sone E.D."/>
            <person name="Koren S."/>
            <person name="Silverstein K.A.T."/>
            <person name="Beckman K.B."/>
            <person name="Gohl D.M."/>
        </authorList>
    </citation>
    <scope>NUCLEOTIDE SEQUENCE</scope>
    <source>
        <strain evidence="2">Duluth1</strain>
        <tissue evidence="2">Whole animal</tissue>
    </source>
</reference>
<evidence type="ECO:0000313" key="2">
    <source>
        <dbReference type="EMBL" id="KAH3790544.1"/>
    </source>
</evidence>
<accession>A0A9D4F3B9</accession>
<comment type="caution">
    <text evidence="2">The sequence shown here is derived from an EMBL/GenBank/DDBJ whole genome shotgun (WGS) entry which is preliminary data.</text>
</comment>
<protein>
    <recommendedName>
        <fullName evidence="1">Apple domain-containing protein</fullName>
    </recommendedName>
</protein>
<organism evidence="2 3">
    <name type="scientific">Dreissena polymorpha</name>
    <name type="common">Zebra mussel</name>
    <name type="synonym">Mytilus polymorpha</name>
    <dbReference type="NCBI Taxonomy" id="45954"/>
    <lineage>
        <taxon>Eukaryota</taxon>
        <taxon>Metazoa</taxon>
        <taxon>Spiralia</taxon>
        <taxon>Lophotrochozoa</taxon>
        <taxon>Mollusca</taxon>
        <taxon>Bivalvia</taxon>
        <taxon>Autobranchia</taxon>
        <taxon>Heteroconchia</taxon>
        <taxon>Euheterodonta</taxon>
        <taxon>Imparidentia</taxon>
        <taxon>Neoheterodontei</taxon>
        <taxon>Myida</taxon>
        <taxon>Dreissenoidea</taxon>
        <taxon>Dreissenidae</taxon>
        <taxon>Dreissena</taxon>
    </lineage>
</organism>
<dbReference type="Gene3D" id="3.50.4.10">
    <property type="entry name" value="Hepatocyte Growth Factor"/>
    <property type="match status" value="1"/>
</dbReference>
<dbReference type="Pfam" id="PF00024">
    <property type="entry name" value="PAN_1"/>
    <property type="match status" value="1"/>
</dbReference>
<dbReference type="Proteomes" id="UP000828390">
    <property type="component" value="Unassembled WGS sequence"/>
</dbReference>
<name>A0A9D4F3B9_DREPO</name>
<evidence type="ECO:0000313" key="3">
    <source>
        <dbReference type="Proteomes" id="UP000828390"/>
    </source>
</evidence>
<reference evidence="2" key="2">
    <citation type="submission" date="2020-11" db="EMBL/GenBank/DDBJ databases">
        <authorList>
            <person name="McCartney M.A."/>
            <person name="Auch B."/>
            <person name="Kono T."/>
            <person name="Mallez S."/>
            <person name="Becker A."/>
            <person name="Gohl D.M."/>
            <person name="Silverstein K.A.T."/>
            <person name="Koren S."/>
            <person name="Bechman K.B."/>
            <person name="Herman A."/>
            <person name="Abrahante J.E."/>
            <person name="Garbe J."/>
        </authorList>
    </citation>
    <scope>NUCLEOTIDE SEQUENCE</scope>
    <source>
        <strain evidence="2">Duluth1</strain>
        <tissue evidence="2">Whole animal</tissue>
    </source>
</reference>
<dbReference type="EMBL" id="JAIWYP010000008">
    <property type="protein sequence ID" value="KAH3790544.1"/>
    <property type="molecule type" value="Genomic_DNA"/>
</dbReference>
<dbReference type="PROSITE" id="PS50948">
    <property type="entry name" value="PAN"/>
    <property type="match status" value="1"/>
</dbReference>
<sequence>MAVNIVSVCLEFTLNRHIGHMVVGETTYNTSTYTSSLEHCFRECFDDSLCYTFVYSSNMCYKYGCDGNCQLASSGANTVYQRVCLEGMMLF</sequence>
<evidence type="ECO:0000259" key="1">
    <source>
        <dbReference type="PROSITE" id="PS50948"/>
    </source>
</evidence>
<dbReference type="InterPro" id="IPR003609">
    <property type="entry name" value="Pan_app"/>
</dbReference>
<dbReference type="AlphaFoldDB" id="A0A9D4F3B9"/>
<feature type="domain" description="Apple" evidence="1">
    <location>
        <begin position="9"/>
        <end position="84"/>
    </location>
</feature>
<keyword evidence="3" id="KW-1185">Reference proteome</keyword>